<dbReference type="Gene3D" id="3.40.50.1820">
    <property type="entry name" value="alpha/beta hydrolase"/>
    <property type="match status" value="1"/>
</dbReference>
<evidence type="ECO:0008006" key="2">
    <source>
        <dbReference type="Google" id="ProtNLM"/>
    </source>
</evidence>
<organism evidence="1">
    <name type="scientific">Alexandrium catenella</name>
    <name type="common">Red tide dinoflagellate</name>
    <name type="synonym">Gonyaulax catenella</name>
    <dbReference type="NCBI Taxonomy" id="2925"/>
    <lineage>
        <taxon>Eukaryota</taxon>
        <taxon>Sar</taxon>
        <taxon>Alveolata</taxon>
        <taxon>Dinophyceae</taxon>
        <taxon>Gonyaulacales</taxon>
        <taxon>Pyrocystaceae</taxon>
        <taxon>Alexandrium</taxon>
    </lineage>
</organism>
<accession>A0A7S1MCY3</accession>
<dbReference type="EMBL" id="HBGE01034274">
    <property type="protein sequence ID" value="CAD9128130.1"/>
    <property type="molecule type" value="Transcribed_RNA"/>
</dbReference>
<name>A0A7S1MCY3_ALECA</name>
<protein>
    <recommendedName>
        <fullName evidence="2">Peptidase S9 prolyl oligopeptidase catalytic domain-containing protein</fullName>
    </recommendedName>
</protein>
<proteinExistence type="predicted"/>
<sequence length="135" mass="14457">MNDDWGRERLMSEYLCGGVPRRTSGQGGSVDCVDLNTLAAAEKHAVPTLYIFGSRDESYSPAHAVRLSKRLDELGVPSFALVVPMGRHGGDRIRSSPMGQLSSFALESFFATFSGVGQTAARAGRAEHQGQAAEL</sequence>
<dbReference type="SUPFAM" id="SSF53474">
    <property type="entry name" value="alpha/beta-Hydrolases"/>
    <property type="match status" value="1"/>
</dbReference>
<reference evidence="1" key="1">
    <citation type="submission" date="2021-01" db="EMBL/GenBank/DDBJ databases">
        <authorList>
            <person name="Corre E."/>
            <person name="Pelletier E."/>
            <person name="Niang G."/>
            <person name="Scheremetjew M."/>
            <person name="Finn R."/>
            <person name="Kale V."/>
            <person name="Holt S."/>
            <person name="Cochrane G."/>
            <person name="Meng A."/>
            <person name="Brown T."/>
            <person name="Cohen L."/>
        </authorList>
    </citation>
    <scope>NUCLEOTIDE SEQUENCE</scope>
    <source>
        <strain evidence="1">OF101</strain>
    </source>
</reference>
<dbReference type="AlphaFoldDB" id="A0A7S1MCY3"/>
<gene>
    <name evidence="1" type="ORF">ACAT0790_LOCUS20770</name>
</gene>
<evidence type="ECO:0000313" key="1">
    <source>
        <dbReference type="EMBL" id="CAD9128130.1"/>
    </source>
</evidence>
<dbReference type="InterPro" id="IPR029058">
    <property type="entry name" value="AB_hydrolase_fold"/>
</dbReference>